<dbReference type="EMBL" id="AP011529">
    <property type="protein sequence ID" value="BAI81249.1"/>
    <property type="molecule type" value="Genomic_DNA"/>
</dbReference>
<organism evidence="1 2">
    <name type="scientific">Deferribacter desulfuricans (strain DSM 14783 / JCM 11476 / NBRC 101012 / SSM1)</name>
    <dbReference type="NCBI Taxonomy" id="639282"/>
    <lineage>
        <taxon>Bacteria</taxon>
        <taxon>Pseudomonadati</taxon>
        <taxon>Deferribacterota</taxon>
        <taxon>Deferribacteres</taxon>
        <taxon>Deferribacterales</taxon>
        <taxon>Deferribacteraceae</taxon>
        <taxon>Deferribacter</taxon>
    </lineage>
</organism>
<dbReference type="OrthoDB" id="9813582at2"/>
<name>D3P959_DEFDS</name>
<dbReference type="RefSeq" id="WP_013008494.1">
    <property type="nucleotide sequence ID" value="NC_013939.1"/>
</dbReference>
<keyword evidence="2" id="KW-1185">Reference proteome</keyword>
<evidence type="ECO:0000313" key="1">
    <source>
        <dbReference type="EMBL" id="BAI81249.1"/>
    </source>
</evidence>
<reference evidence="1 2" key="1">
    <citation type="journal article" date="2010" name="DNA Res.">
        <title>Bacterial lifestyle in a deep-sea hydrothermal vent chimney revealed by the genome sequence of the thermophilic bacterium Deferribacter desulfuricans SSM1.</title>
        <authorList>
            <person name="Takaki Y."/>
            <person name="Shimamura S."/>
            <person name="Nakagawa S."/>
            <person name="Fukuhara Y."/>
            <person name="Horikawa H."/>
            <person name="Ankai A."/>
            <person name="Harada T."/>
            <person name="Hosoyama A."/>
            <person name="Oguchi A."/>
            <person name="Fukui S."/>
            <person name="Fujita N."/>
            <person name="Takami H."/>
            <person name="Takai K."/>
        </authorList>
    </citation>
    <scope>NUCLEOTIDE SEQUENCE [LARGE SCALE GENOMIC DNA]</scope>
    <source>
        <strain evidence="2">DSM 14783 / JCM 11476 / NBRC 101012 / SSM1</strain>
    </source>
</reference>
<evidence type="ECO:0000313" key="2">
    <source>
        <dbReference type="Proteomes" id="UP000001520"/>
    </source>
</evidence>
<gene>
    <name evidence="1" type="ordered locus">DEFDS_1794</name>
</gene>
<proteinExistence type="predicted"/>
<sequence>MKKILFLLLSIFIFSLLSVECMALEINDYLDDLIKSKNAEIIYSYDNKIILDKGSKSEILPGQKCIIYHIGEKIINPITGEVLGETKKKIGEATIGFVNDNYSVAEINKLSSKLKSGDICKVVLPDKVNINFESDLKDNRKIINMLKDNRILIDNNSTFKIEVKKDNKYGKLITVYNNDEIVWQRYVTNVKLAKKEKNKITKIELGDKGYKFITYCKITKDKSYYILASNKYVDFFEFNNEDFNKKVSLGEKFNNIINLDCADVNGNGLDELFITTNDSGNGIKTFIYEYRDNKLELVKSNFPYITRMVLVNGRKYIFVQRLTRTGEFIGKIRKLNYRGDYIIDKSLDETDGYSIYGFGYGDVNNDKLEEIIRINKKSELEIYDINGNRIFKSSDNYGRSGFYFQMKRHVKEEVKNPKEDDERIAELKSRIYLNDRIFVDRKGRIWVGKVLSGLGAIQFFNESIDKAITVNKLNGDLLTELWTTNNLGSNISDYYIMRKDGFYYLYILEYHEPATFLSKADSKLYIYKLNLD</sequence>
<protein>
    <submittedName>
        <fullName evidence="1">Uncharacterized protein</fullName>
    </submittedName>
</protein>
<dbReference type="AlphaFoldDB" id="D3P959"/>
<accession>D3P959</accession>
<dbReference type="Proteomes" id="UP000001520">
    <property type="component" value="Chromosome"/>
</dbReference>
<dbReference type="KEGG" id="ddf:DEFDS_1794"/>
<dbReference type="InterPro" id="IPR028994">
    <property type="entry name" value="Integrin_alpha_N"/>
</dbReference>
<dbReference type="HOGENOM" id="CLU_503193_0_0_0"/>
<dbReference type="SUPFAM" id="SSF69318">
    <property type="entry name" value="Integrin alpha N-terminal domain"/>
    <property type="match status" value="1"/>
</dbReference>
<dbReference type="STRING" id="639282.DEFDS_1794"/>
<dbReference type="eggNOG" id="COG5616">
    <property type="taxonomic scope" value="Bacteria"/>
</dbReference>